<dbReference type="OMA" id="NMAPAIT"/>
<keyword evidence="2" id="KW-1133">Transmembrane helix</keyword>
<feature type="compositionally biased region" description="Low complexity" evidence="1">
    <location>
        <begin position="113"/>
        <end position="125"/>
    </location>
</feature>
<accession>A0A164ZYL8</accession>
<keyword evidence="2" id="KW-0472">Membrane</keyword>
<evidence type="ECO:0000313" key="4">
    <source>
        <dbReference type="Proteomes" id="UP000076632"/>
    </source>
</evidence>
<dbReference type="GeneID" id="28898546"/>
<dbReference type="RefSeq" id="XP_018185263.1">
    <property type="nucleotide sequence ID" value="XM_018333409.1"/>
</dbReference>
<feature type="compositionally biased region" description="Polar residues" evidence="1">
    <location>
        <begin position="170"/>
        <end position="190"/>
    </location>
</feature>
<feature type="compositionally biased region" description="Pro residues" evidence="1">
    <location>
        <begin position="562"/>
        <end position="572"/>
    </location>
</feature>
<evidence type="ECO:0000256" key="2">
    <source>
        <dbReference type="SAM" id="Phobius"/>
    </source>
</evidence>
<evidence type="ECO:0000313" key="3">
    <source>
        <dbReference type="EMBL" id="KZF19708.1"/>
    </source>
</evidence>
<protein>
    <submittedName>
        <fullName evidence="3">Uncharacterized protein</fullName>
    </submittedName>
</protein>
<dbReference type="EMBL" id="KV407465">
    <property type="protein sequence ID" value="KZF19708.1"/>
    <property type="molecule type" value="Genomic_DNA"/>
</dbReference>
<feature type="region of interest" description="Disordered" evidence="1">
    <location>
        <begin position="14"/>
        <end position="35"/>
    </location>
</feature>
<feature type="compositionally biased region" description="Basic residues" evidence="1">
    <location>
        <begin position="543"/>
        <end position="556"/>
    </location>
</feature>
<keyword evidence="4" id="KW-1185">Reference proteome</keyword>
<feature type="region of interest" description="Disordered" evidence="1">
    <location>
        <begin position="543"/>
        <end position="576"/>
    </location>
</feature>
<dbReference type="InParanoid" id="A0A164ZYL8"/>
<feature type="region of interest" description="Disordered" evidence="1">
    <location>
        <begin position="170"/>
        <end position="200"/>
    </location>
</feature>
<dbReference type="AlphaFoldDB" id="A0A164ZYL8"/>
<sequence>MVFSPALEMFPLPRSRRNESTAKPARVHRAQPEIPLSTFQDRTKPSVAAQSLVIQVTDAPDGPIVTLPPSAHIVDQRVRGGTPVSSRPGSPENINNNAEALGTESVQLHTERSSSPSQSPPMRSMFPTYNSNLPLSQQRYAPSQMDPARIPRQQTSRADYRSSLYSQSNTITSHTFTPHTAAAVSSSDSQEPMPEPTLSSQEDLLSLWAAANGQGVEDDGSSFTLKFKRDVKPKKPSLGSPPSNPNESLVFESAEGRAFYDLQTFSNPSSSCPDGESGSNLFSEVTIRRRHPHRNITVPICMLNLEHPSRRLPPNDGLVTLIYPKLAAMMALDSIDGRASAVSSPNPTSLSSNNSHRIASLALSKNAEKECCRLYWDADTNCYMLVHPTLNGGLPVAFPIDTINGDAGFNVAGTGTIRLLSPDRQLTLSSLDFGNHTLTVDTVALANIPSLYIVDVVVTAIFAVALVEGRRLCPSPLPLPATSIDSQSPSHPYPYPPSPPFSSLRDFTAPIPSPMMVEEPETKSSPFASASAHLTHFWSKVKHTASKAKPRSKSKSKQPEPMVLPGPGPVPKNDPFAEAKSELAGLPWPIRVIVRIVIWGFKLAFLLIRVAFNLLYAIVMTLSACVDKDSDTAHGR</sequence>
<feature type="region of interest" description="Disordered" evidence="1">
    <location>
        <begin position="77"/>
        <end position="134"/>
    </location>
</feature>
<organism evidence="3 4">
    <name type="scientific">Xylona heveae (strain CBS 132557 / TC161)</name>
    <dbReference type="NCBI Taxonomy" id="1328760"/>
    <lineage>
        <taxon>Eukaryota</taxon>
        <taxon>Fungi</taxon>
        <taxon>Dikarya</taxon>
        <taxon>Ascomycota</taxon>
        <taxon>Pezizomycotina</taxon>
        <taxon>Xylonomycetes</taxon>
        <taxon>Xylonales</taxon>
        <taxon>Xylonaceae</taxon>
        <taxon>Xylona</taxon>
    </lineage>
</organism>
<evidence type="ECO:0000256" key="1">
    <source>
        <dbReference type="SAM" id="MobiDB-lite"/>
    </source>
</evidence>
<proteinExistence type="predicted"/>
<keyword evidence="2" id="KW-0812">Transmembrane</keyword>
<feature type="transmembrane region" description="Helical" evidence="2">
    <location>
        <begin position="596"/>
        <end position="619"/>
    </location>
</feature>
<feature type="compositionally biased region" description="Polar residues" evidence="1">
    <location>
        <begin position="83"/>
        <end position="108"/>
    </location>
</feature>
<dbReference type="Proteomes" id="UP000076632">
    <property type="component" value="Unassembled WGS sequence"/>
</dbReference>
<name>A0A164ZYL8_XYLHT</name>
<reference evidence="3 4" key="1">
    <citation type="journal article" date="2016" name="Fungal Biol.">
        <title>The genome of Xylona heveae provides a window into fungal endophytism.</title>
        <authorList>
            <person name="Gazis R."/>
            <person name="Kuo A."/>
            <person name="Riley R."/>
            <person name="LaButti K."/>
            <person name="Lipzen A."/>
            <person name="Lin J."/>
            <person name="Amirebrahimi M."/>
            <person name="Hesse C.N."/>
            <person name="Spatafora J.W."/>
            <person name="Henrissat B."/>
            <person name="Hainaut M."/>
            <person name="Grigoriev I.V."/>
            <person name="Hibbett D.S."/>
        </authorList>
    </citation>
    <scope>NUCLEOTIDE SEQUENCE [LARGE SCALE GENOMIC DNA]</scope>
    <source>
        <strain evidence="3 4">TC161</strain>
    </source>
</reference>
<dbReference type="OrthoDB" id="5383338at2759"/>
<gene>
    <name evidence="3" type="ORF">L228DRAFT_250780</name>
</gene>